<evidence type="ECO:0000313" key="4">
    <source>
        <dbReference type="Proteomes" id="UP001242995"/>
    </source>
</evidence>
<sequence length="96" mass="10760">MPTTTSRIVVQVEDRSSLDRQLEQTSALLRRVATNCGILVTRFDHTTFEVAFSPEVPFGLTRELDLLCLRAGIVRVPHIPFNHLRPCLGSAERTVS</sequence>
<comment type="caution">
    <text evidence="1">The sequence shown here is derived from an EMBL/GenBank/DDBJ whole genome shotgun (WGS) entry which is preliminary data.</text>
</comment>
<dbReference type="EMBL" id="JAUSTF010000001">
    <property type="protein sequence ID" value="MDQ0178748.1"/>
    <property type="molecule type" value="Genomic_DNA"/>
</dbReference>
<dbReference type="EMBL" id="JAUSRG010000006">
    <property type="protein sequence ID" value="MDP9905512.1"/>
    <property type="molecule type" value="Genomic_DNA"/>
</dbReference>
<gene>
    <name evidence="1" type="ORF">J2S90_002483</name>
    <name evidence="2" type="ORF">J2S93_000155</name>
</gene>
<evidence type="ECO:0000313" key="1">
    <source>
        <dbReference type="EMBL" id="MDP9905512.1"/>
    </source>
</evidence>
<dbReference type="AlphaFoldDB" id="A0AAW8DAZ9"/>
<evidence type="ECO:0000313" key="3">
    <source>
        <dbReference type="Proteomes" id="UP001230951"/>
    </source>
</evidence>
<accession>A0AAW8DAZ9</accession>
<proteinExistence type="predicted"/>
<organism evidence="1 4">
    <name type="scientific">Arthrobacter bambusae</name>
    <dbReference type="NCBI Taxonomy" id="1338426"/>
    <lineage>
        <taxon>Bacteria</taxon>
        <taxon>Bacillati</taxon>
        <taxon>Actinomycetota</taxon>
        <taxon>Actinomycetes</taxon>
        <taxon>Micrococcales</taxon>
        <taxon>Micrococcaceae</taxon>
        <taxon>Arthrobacter</taxon>
    </lineage>
</organism>
<name>A0AAW8DAZ9_9MICC</name>
<dbReference type="Proteomes" id="UP001242995">
    <property type="component" value="Unassembled WGS sequence"/>
</dbReference>
<dbReference type="Proteomes" id="UP001230951">
    <property type="component" value="Unassembled WGS sequence"/>
</dbReference>
<keyword evidence="3" id="KW-1185">Reference proteome</keyword>
<protein>
    <submittedName>
        <fullName evidence="1">Uncharacterized protein</fullName>
    </submittedName>
</protein>
<evidence type="ECO:0000313" key="2">
    <source>
        <dbReference type="EMBL" id="MDQ0178748.1"/>
    </source>
</evidence>
<reference evidence="1 3" key="1">
    <citation type="submission" date="2023-07" db="EMBL/GenBank/DDBJ databases">
        <title>Sorghum-associated microbial communities from plants grown in Nebraska, USA.</title>
        <authorList>
            <person name="Schachtman D."/>
        </authorList>
    </citation>
    <scope>NUCLEOTIDE SEQUENCE</scope>
    <source>
        <strain evidence="1">DS1006</strain>
        <strain evidence="2 3">DS1016</strain>
    </source>
</reference>